<dbReference type="Proteomes" id="UP000294739">
    <property type="component" value="Unassembled WGS sequence"/>
</dbReference>
<name>A0A4R5DMW3_9ACTN</name>
<comment type="caution">
    <text evidence="1">The sequence shown here is derived from an EMBL/GenBank/DDBJ whole genome shotgun (WGS) entry which is preliminary data.</text>
</comment>
<protein>
    <recommendedName>
        <fullName evidence="3">Polyketide cyclase</fullName>
    </recommendedName>
</protein>
<accession>A0A4R5DMW3</accession>
<dbReference type="SUPFAM" id="SSF55961">
    <property type="entry name" value="Bet v1-like"/>
    <property type="match status" value="1"/>
</dbReference>
<organism evidence="1 2">
    <name type="scientific">Jiangella asiatica</name>
    <dbReference type="NCBI Taxonomy" id="2530372"/>
    <lineage>
        <taxon>Bacteria</taxon>
        <taxon>Bacillati</taxon>
        <taxon>Actinomycetota</taxon>
        <taxon>Actinomycetes</taxon>
        <taxon>Jiangellales</taxon>
        <taxon>Jiangellaceae</taxon>
        <taxon>Jiangella</taxon>
    </lineage>
</organism>
<dbReference type="Gene3D" id="3.30.530.20">
    <property type="match status" value="1"/>
</dbReference>
<evidence type="ECO:0008006" key="3">
    <source>
        <dbReference type="Google" id="ProtNLM"/>
    </source>
</evidence>
<dbReference type="RefSeq" id="WP_131892124.1">
    <property type="nucleotide sequence ID" value="NZ_SMKZ01000005.1"/>
</dbReference>
<dbReference type="OrthoDB" id="5402478at2"/>
<dbReference type="AlphaFoldDB" id="A0A4R5DMW3"/>
<proteinExistence type="predicted"/>
<dbReference type="InterPro" id="IPR019587">
    <property type="entry name" value="Polyketide_cyclase/dehydratase"/>
</dbReference>
<evidence type="ECO:0000313" key="1">
    <source>
        <dbReference type="EMBL" id="TDE13444.1"/>
    </source>
</evidence>
<dbReference type="Pfam" id="PF10604">
    <property type="entry name" value="Polyketide_cyc2"/>
    <property type="match status" value="1"/>
</dbReference>
<dbReference type="InterPro" id="IPR023393">
    <property type="entry name" value="START-like_dom_sf"/>
</dbReference>
<dbReference type="InParanoid" id="A0A4R5DMW3"/>
<evidence type="ECO:0000313" key="2">
    <source>
        <dbReference type="Proteomes" id="UP000294739"/>
    </source>
</evidence>
<dbReference type="EMBL" id="SMKZ01000005">
    <property type="protein sequence ID" value="TDE13444.1"/>
    <property type="molecule type" value="Genomic_DNA"/>
</dbReference>
<gene>
    <name evidence="1" type="ORF">E1269_05255</name>
</gene>
<sequence length="164" mass="18346">MRGRRYELASTWRVAAPLDRTWAFLTDPGQRWDDWWPNLESIDVRRTTDLVGSVAACRWRSPGGYALTFTLVLAEVDPGRLVVLDVDGDLLGQSAVRFTHDGDGSRLDIDLRVRTTRAWMNVAGVVLHPLFRFGHRVVMRRGERGLSRVLAPGLDEPTPGGLAP</sequence>
<keyword evidence="2" id="KW-1185">Reference proteome</keyword>
<reference evidence="1 2" key="1">
    <citation type="submission" date="2019-03" db="EMBL/GenBank/DDBJ databases">
        <title>Draft genome sequences of novel Actinobacteria.</title>
        <authorList>
            <person name="Sahin N."/>
            <person name="Ay H."/>
            <person name="Saygin H."/>
        </authorList>
    </citation>
    <scope>NUCLEOTIDE SEQUENCE [LARGE SCALE GENOMIC DNA]</scope>
    <source>
        <strain evidence="1 2">5K138</strain>
    </source>
</reference>